<keyword evidence="3" id="KW-1185">Reference proteome</keyword>
<reference evidence="2 3" key="1">
    <citation type="journal article" date="2015" name="Genome Biol.">
        <title>Comparative genomics of Steinernema reveals deeply conserved gene regulatory networks.</title>
        <authorList>
            <person name="Dillman A.R."/>
            <person name="Macchietto M."/>
            <person name="Porter C.F."/>
            <person name="Rogers A."/>
            <person name="Williams B."/>
            <person name="Antoshechkin I."/>
            <person name="Lee M.M."/>
            <person name="Goodwin Z."/>
            <person name="Lu X."/>
            <person name="Lewis E.E."/>
            <person name="Goodrich-Blair H."/>
            <person name="Stock S.P."/>
            <person name="Adams B.J."/>
            <person name="Sternberg P.W."/>
            <person name="Mortazavi A."/>
        </authorList>
    </citation>
    <scope>NUCLEOTIDE SEQUENCE [LARGE SCALE GENOMIC DNA]</scope>
    <source>
        <strain evidence="2 3">ALL</strain>
    </source>
</reference>
<dbReference type="Proteomes" id="UP000298663">
    <property type="component" value="Chromosome X"/>
</dbReference>
<name>A0A4V6I7C8_STECR</name>
<dbReference type="OrthoDB" id="6220758at2759"/>
<dbReference type="SUPFAM" id="SSF53067">
    <property type="entry name" value="Actin-like ATPase domain"/>
    <property type="match status" value="1"/>
</dbReference>
<evidence type="ECO:0008006" key="4">
    <source>
        <dbReference type="Google" id="ProtNLM"/>
    </source>
</evidence>
<dbReference type="Pfam" id="PF00022">
    <property type="entry name" value="Actin"/>
    <property type="match status" value="1"/>
</dbReference>
<gene>
    <name evidence="2" type="ORF">L596_001423</name>
</gene>
<accession>A0A4V6I7C8</accession>
<proteinExistence type="predicted"/>
<dbReference type="Gene3D" id="3.30.420.40">
    <property type="match status" value="2"/>
</dbReference>
<evidence type="ECO:0000256" key="1">
    <source>
        <dbReference type="SAM" id="MobiDB-lite"/>
    </source>
</evidence>
<comment type="caution">
    <text evidence="2">The sequence shown here is derived from an EMBL/GenBank/DDBJ whole genome shotgun (WGS) entry which is preliminary data.</text>
</comment>
<dbReference type="InterPro" id="IPR004000">
    <property type="entry name" value="Actin"/>
</dbReference>
<dbReference type="STRING" id="34508.A0A4V6I7C8"/>
<dbReference type="AlphaFoldDB" id="A0A4V6I7C8"/>
<reference evidence="2 3" key="2">
    <citation type="journal article" date="2019" name="G3 (Bethesda)">
        <title>Hybrid Assembly of the Genome of the Entomopathogenic Nematode Steinernema carpocapsae Identifies the X-Chromosome.</title>
        <authorList>
            <person name="Serra L."/>
            <person name="Macchietto M."/>
            <person name="Macias-Munoz A."/>
            <person name="McGill C.J."/>
            <person name="Rodriguez I.M."/>
            <person name="Rodriguez B."/>
            <person name="Murad R."/>
            <person name="Mortazavi A."/>
        </authorList>
    </citation>
    <scope>NUCLEOTIDE SEQUENCE [LARGE SCALE GENOMIC DNA]</scope>
    <source>
        <strain evidence="2 3">ALL</strain>
    </source>
</reference>
<feature type="region of interest" description="Disordered" evidence="1">
    <location>
        <begin position="140"/>
        <end position="162"/>
    </location>
</feature>
<sequence>MGIAETVNLSINSVQEGYRGRLLQNIILVGGNVKFPGFKERLLRDLKPMLPEYLQDVRIYMSPDPVSYSWESMSAVSQVIEPATFVTRQEFYDEGHRICLKKFYNYTDAQARLELPSSSIVASSSHSTLNSQATSVGYWTDETWSTPPGSHHSSPRPSPSNS</sequence>
<organism evidence="2 3">
    <name type="scientific">Steinernema carpocapsae</name>
    <name type="common">Entomopathogenic nematode</name>
    <dbReference type="NCBI Taxonomy" id="34508"/>
    <lineage>
        <taxon>Eukaryota</taxon>
        <taxon>Metazoa</taxon>
        <taxon>Ecdysozoa</taxon>
        <taxon>Nematoda</taxon>
        <taxon>Chromadorea</taxon>
        <taxon>Rhabditida</taxon>
        <taxon>Tylenchina</taxon>
        <taxon>Panagrolaimomorpha</taxon>
        <taxon>Strongyloidoidea</taxon>
        <taxon>Steinernematidae</taxon>
        <taxon>Steinernema</taxon>
    </lineage>
</organism>
<protein>
    <recommendedName>
        <fullName evidence="4">Actin-related protein 5</fullName>
    </recommendedName>
</protein>
<dbReference type="EMBL" id="CM016762">
    <property type="protein sequence ID" value="TMS33713.1"/>
    <property type="molecule type" value="Genomic_DNA"/>
</dbReference>
<dbReference type="InterPro" id="IPR043129">
    <property type="entry name" value="ATPase_NBD"/>
</dbReference>
<evidence type="ECO:0000313" key="3">
    <source>
        <dbReference type="Proteomes" id="UP000298663"/>
    </source>
</evidence>
<dbReference type="EMBL" id="AZBU02000001">
    <property type="protein sequence ID" value="TMS33713.1"/>
    <property type="molecule type" value="Genomic_DNA"/>
</dbReference>
<evidence type="ECO:0000313" key="2">
    <source>
        <dbReference type="EMBL" id="TMS33713.1"/>
    </source>
</evidence>